<sequence length="436" mass="45188">MTAHLGYLDQAAHLSMRATGRRQLVQLGWLYSGPVDRQGLARFHRAFGRGLAGRRIERSPLPFGRHRWVAAAEPAPLQIGENPRPRAELGDWFDECSQLPIDPEHGPGWHMAAVALSDGATAVTVVASHCLLDGVAVLAEAARAAGGAAEPLRWPAPRSRSAARAVLADAAQTCRDLPDALAAVRAGWRARGGAPDGRAGAPPPSAERDQTVLVPAINVFVDAGSWDAAAARRGGNGYSLLAGLATELGRRMGRCGEGRPAELLIALSERTDTDTRANALRMATVEVDPGGVAADLTAARTAIRAAVASARAEPDGLFALLPLTPFIPRRTARRLGAALFGSRPISCSNLGELDPAVCCPDGTPADRLFLRPVDQNVRAGDIIGGGGQLVVVAGRTGATVTIGVVGYAPGGDNTRAGLAAAAAAALAEFELTGEFV</sequence>
<protein>
    <submittedName>
        <fullName evidence="1">Uncharacterized protein</fullName>
    </submittedName>
</protein>
<dbReference type="STRING" id="1793.AWC04_15575"/>
<dbReference type="RefSeq" id="WP_085098480.1">
    <property type="nucleotide sequence ID" value="NZ_AP022603.1"/>
</dbReference>
<dbReference type="SUPFAM" id="SSF52777">
    <property type="entry name" value="CoA-dependent acyltransferases"/>
    <property type="match status" value="1"/>
</dbReference>
<comment type="caution">
    <text evidence="1">The sequence shown here is derived from an EMBL/GenBank/DDBJ whole genome shotgun (WGS) entry which is preliminary data.</text>
</comment>
<dbReference type="OrthoDB" id="4365416at2"/>
<dbReference type="EMBL" id="LQOJ01000049">
    <property type="protein sequence ID" value="ORV00825.1"/>
    <property type="molecule type" value="Genomic_DNA"/>
</dbReference>
<gene>
    <name evidence="1" type="ORF">AWC04_15575</name>
</gene>
<proteinExistence type="predicted"/>
<name>A0A1X1R7K4_MYCFA</name>
<organism evidence="1 2">
    <name type="scientific">Mycolicibacterium fallax</name>
    <name type="common">Mycobacterium fallax</name>
    <dbReference type="NCBI Taxonomy" id="1793"/>
    <lineage>
        <taxon>Bacteria</taxon>
        <taxon>Bacillati</taxon>
        <taxon>Actinomycetota</taxon>
        <taxon>Actinomycetes</taxon>
        <taxon>Mycobacteriales</taxon>
        <taxon>Mycobacteriaceae</taxon>
        <taxon>Mycolicibacterium</taxon>
    </lineage>
</organism>
<dbReference type="Proteomes" id="UP000193484">
    <property type="component" value="Unassembled WGS sequence"/>
</dbReference>
<dbReference type="InterPro" id="IPR023213">
    <property type="entry name" value="CAT-like_dom_sf"/>
</dbReference>
<reference evidence="1 2" key="1">
    <citation type="submission" date="2016-01" db="EMBL/GenBank/DDBJ databases">
        <title>The new phylogeny of the genus Mycobacterium.</title>
        <authorList>
            <person name="Tarcisio F."/>
            <person name="Conor M."/>
            <person name="Antonella G."/>
            <person name="Elisabetta G."/>
            <person name="Giulia F.S."/>
            <person name="Sara T."/>
            <person name="Anna F."/>
            <person name="Clotilde B."/>
            <person name="Roberto B."/>
            <person name="Veronica D.S."/>
            <person name="Fabio R."/>
            <person name="Monica P."/>
            <person name="Olivier J."/>
            <person name="Enrico T."/>
            <person name="Nicola S."/>
        </authorList>
    </citation>
    <scope>NUCLEOTIDE SEQUENCE [LARGE SCALE GENOMIC DNA]</scope>
    <source>
        <strain evidence="1 2">DSM 44179</strain>
    </source>
</reference>
<keyword evidence="2" id="KW-1185">Reference proteome</keyword>
<dbReference type="Gene3D" id="3.30.559.10">
    <property type="entry name" value="Chloramphenicol acetyltransferase-like domain"/>
    <property type="match status" value="1"/>
</dbReference>
<dbReference type="AlphaFoldDB" id="A0A1X1R7K4"/>
<evidence type="ECO:0000313" key="1">
    <source>
        <dbReference type="EMBL" id="ORV00825.1"/>
    </source>
</evidence>
<evidence type="ECO:0000313" key="2">
    <source>
        <dbReference type="Proteomes" id="UP000193484"/>
    </source>
</evidence>
<accession>A0A1X1R7K4</accession>